<organism evidence="1 2">
    <name type="scientific">Chitinophaga solisilvae</name>
    <dbReference type="NCBI Taxonomy" id="1233460"/>
    <lineage>
        <taxon>Bacteria</taxon>
        <taxon>Pseudomonadati</taxon>
        <taxon>Bacteroidota</taxon>
        <taxon>Chitinophagia</taxon>
        <taxon>Chitinophagales</taxon>
        <taxon>Chitinophagaceae</taxon>
        <taxon>Chitinophaga</taxon>
    </lineage>
</organism>
<dbReference type="EMBL" id="RIAR02000001">
    <property type="protein sequence ID" value="NSL90475.1"/>
    <property type="molecule type" value="Genomic_DNA"/>
</dbReference>
<dbReference type="PROSITE" id="PS51257">
    <property type="entry name" value="PROKAR_LIPOPROTEIN"/>
    <property type="match status" value="1"/>
</dbReference>
<dbReference type="Pfam" id="PF12771">
    <property type="entry name" value="SusD-like_2"/>
    <property type="match status" value="1"/>
</dbReference>
<comment type="caution">
    <text evidence="1">The sequence shown here is derived from an EMBL/GenBank/DDBJ whole genome shotgun (WGS) entry which is preliminary data.</text>
</comment>
<dbReference type="OrthoDB" id="9766256at2"/>
<reference evidence="1" key="1">
    <citation type="submission" date="2020-05" db="EMBL/GenBank/DDBJ databases">
        <title>Chitinophaga laudate sp. nov., isolated from a tropical peat swamp.</title>
        <authorList>
            <person name="Goh C.B.S."/>
            <person name="Lee M.S."/>
            <person name="Parimannan S."/>
            <person name="Pasbakhsh P."/>
            <person name="Yule C.M."/>
            <person name="Rajandas H."/>
            <person name="Loke S."/>
            <person name="Croft L."/>
            <person name="Tan J.B.L."/>
        </authorList>
    </citation>
    <scope>NUCLEOTIDE SEQUENCE</scope>
    <source>
        <strain evidence="1">Mgbs1</strain>
    </source>
</reference>
<evidence type="ECO:0000313" key="1">
    <source>
        <dbReference type="EMBL" id="NSL90475.1"/>
    </source>
</evidence>
<accession>A0A433WJQ0</accession>
<keyword evidence="1" id="KW-0449">Lipoprotein</keyword>
<name>A0A433WJQ0_9BACT</name>
<dbReference type="InterPro" id="IPR011990">
    <property type="entry name" value="TPR-like_helical_dom_sf"/>
</dbReference>
<proteinExistence type="predicted"/>
<dbReference type="RefSeq" id="WP_127037807.1">
    <property type="nucleotide sequence ID" value="NZ_JAABOK010000005.1"/>
</dbReference>
<gene>
    <name evidence="1" type="ORF">ECE50_026870</name>
</gene>
<keyword evidence="2" id="KW-1185">Reference proteome</keyword>
<dbReference type="InterPro" id="IPR041662">
    <property type="entry name" value="SusD-like_2"/>
</dbReference>
<dbReference type="Gene3D" id="1.25.40.390">
    <property type="match status" value="1"/>
</dbReference>
<dbReference type="AlphaFoldDB" id="A0A433WJQ0"/>
<sequence length="520" mass="58079">MKSLSRYIMLMAVPAASFLSSCTKNFESMNKDTNRVLPENNNPTYNLTRAELEYTGNHDFSFETWRVNIIYLSLMTQQMASTTGWYSGDKYGRNDGFASSYFTLAYGNQIKYVNDMLKTTKDKPNYANLYQVGRIARVLIYHRLTDLYGYVPYFQAGTGDNDTPAYDSQQAIYADMLKELDEAAKALNDSKDKIDKSDLIYRGGDNAVAQWKKLAYSLMIRLGMRMSKVAPGDARTWVEKGAAGGPILSNDDNAYIIHDVSGGRITLNRNSNILAGEWDAIGKGNIYLGKTFIDYLKSHKDPRLKYLAQVTAGGSKDTSVQIGMPNGYDESNAGATDIKKEPNYPGDILKYSNIQKNIWLKLDGPTFLVTAAQTELLLAEAKQLGWNIPGGDAASHYNNGVTAAFKQLAQYDKSAAITDGEVTAYLAAFPYNPAKGLEQINTQYWANCFLDWYEAWSNWRRTDFPKLKPIVYPGDNNGGVIPRRMLYPAAEASSNAASYSDAIGKQGPNTFNTRVWWDKQ</sequence>
<evidence type="ECO:0000313" key="2">
    <source>
        <dbReference type="Proteomes" id="UP000281028"/>
    </source>
</evidence>
<dbReference type="SUPFAM" id="SSF48452">
    <property type="entry name" value="TPR-like"/>
    <property type="match status" value="1"/>
</dbReference>
<dbReference type="Proteomes" id="UP000281028">
    <property type="component" value="Unassembled WGS sequence"/>
</dbReference>
<protein>
    <submittedName>
        <fullName evidence="1">SusD/RagB family nutrient-binding outer membrane lipoprotein</fullName>
    </submittedName>
</protein>